<dbReference type="OMA" id="PHWIRHY"/>
<dbReference type="PANTHER" id="PTHR44157">
    <property type="entry name" value="DNAJ HOMOLOG SUBFAMILY C MEMBER 11"/>
    <property type="match status" value="1"/>
</dbReference>
<gene>
    <name evidence="2" type="ORF">GUITHDRAFT_73717</name>
</gene>
<dbReference type="Proteomes" id="UP000011087">
    <property type="component" value="Unassembled WGS sequence"/>
</dbReference>
<dbReference type="STRING" id="905079.L1J3J8"/>
<proteinExistence type="predicted"/>
<organism evidence="2">
    <name type="scientific">Guillardia theta (strain CCMP2712)</name>
    <name type="common">Cryptophyte</name>
    <dbReference type="NCBI Taxonomy" id="905079"/>
    <lineage>
        <taxon>Eukaryota</taxon>
        <taxon>Cryptophyceae</taxon>
        <taxon>Pyrenomonadales</taxon>
        <taxon>Geminigeraceae</taxon>
        <taxon>Guillardia</taxon>
    </lineage>
</organism>
<dbReference type="OrthoDB" id="10250354at2759"/>
<dbReference type="RefSeq" id="XP_005829645.1">
    <property type="nucleotide sequence ID" value="XM_005829588.1"/>
</dbReference>
<accession>L1J3J8</accession>
<dbReference type="PaxDb" id="55529-EKX42665"/>
<dbReference type="GeneID" id="17299368"/>
<dbReference type="EnsemblProtists" id="EKX42665">
    <property type="protein sequence ID" value="EKX42665"/>
    <property type="gene ID" value="GUITHDRAFT_73717"/>
</dbReference>
<dbReference type="SUPFAM" id="SSF46565">
    <property type="entry name" value="Chaperone J-domain"/>
    <property type="match status" value="1"/>
</dbReference>
<evidence type="ECO:0000313" key="3">
    <source>
        <dbReference type="EnsemblProtists" id="EKX42665"/>
    </source>
</evidence>
<dbReference type="EMBL" id="JH993015">
    <property type="protein sequence ID" value="EKX42665.1"/>
    <property type="molecule type" value="Genomic_DNA"/>
</dbReference>
<dbReference type="PROSITE" id="PS50076">
    <property type="entry name" value="DNAJ_2"/>
    <property type="match status" value="1"/>
</dbReference>
<reference evidence="2 4" key="1">
    <citation type="journal article" date="2012" name="Nature">
        <title>Algal genomes reveal evolutionary mosaicism and the fate of nucleomorphs.</title>
        <authorList>
            <consortium name="DOE Joint Genome Institute"/>
            <person name="Curtis B.A."/>
            <person name="Tanifuji G."/>
            <person name="Burki F."/>
            <person name="Gruber A."/>
            <person name="Irimia M."/>
            <person name="Maruyama S."/>
            <person name="Arias M.C."/>
            <person name="Ball S.G."/>
            <person name="Gile G.H."/>
            <person name="Hirakawa Y."/>
            <person name="Hopkins J.F."/>
            <person name="Kuo A."/>
            <person name="Rensing S.A."/>
            <person name="Schmutz J."/>
            <person name="Symeonidi A."/>
            <person name="Elias M."/>
            <person name="Eveleigh R.J."/>
            <person name="Herman E.K."/>
            <person name="Klute M.J."/>
            <person name="Nakayama T."/>
            <person name="Obornik M."/>
            <person name="Reyes-Prieto A."/>
            <person name="Armbrust E.V."/>
            <person name="Aves S.J."/>
            <person name="Beiko R.G."/>
            <person name="Coutinho P."/>
            <person name="Dacks J.B."/>
            <person name="Durnford D.G."/>
            <person name="Fast N.M."/>
            <person name="Green B.R."/>
            <person name="Grisdale C.J."/>
            <person name="Hempel F."/>
            <person name="Henrissat B."/>
            <person name="Hoppner M.P."/>
            <person name="Ishida K."/>
            <person name="Kim E."/>
            <person name="Koreny L."/>
            <person name="Kroth P.G."/>
            <person name="Liu Y."/>
            <person name="Malik S.B."/>
            <person name="Maier U.G."/>
            <person name="McRose D."/>
            <person name="Mock T."/>
            <person name="Neilson J.A."/>
            <person name="Onodera N.T."/>
            <person name="Poole A.M."/>
            <person name="Pritham E.J."/>
            <person name="Richards T.A."/>
            <person name="Rocap G."/>
            <person name="Roy S.W."/>
            <person name="Sarai C."/>
            <person name="Schaack S."/>
            <person name="Shirato S."/>
            <person name="Slamovits C.H."/>
            <person name="Spencer D.F."/>
            <person name="Suzuki S."/>
            <person name="Worden A.Z."/>
            <person name="Zauner S."/>
            <person name="Barry K."/>
            <person name="Bell C."/>
            <person name="Bharti A.K."/>
            <person name="Crow J.A."/>
            <person name="Grimwood J."/>
            <person name="Kramer R."/>
            <person name="Lindquist E."/>
            <person name="Lucas S."/>
            <person name="Salamov A."/>
            <person name="McFadden G.I."/>
            <person name="Lane C.E."/>
            <person name="Keeling P.J."/>
            <person name="Gray M.W."/>
            <person name="Grigoriev I.V."/>
            <person name="Archibald J.M."/>
        </authorList>
    </citation>
    <scope>NUCLEOTIDE SEQUENCE</scope>
    <source>
        <strain evidence="2 4">CCMP2712</strain>
    </source>
</reference>
<name>L1J3J8_GUITC</name>
<keyword evidence="4" id="KW-1185">Reference proteome</keyword>
<evidence type="ECO:0000313" key="2">
    <source>
        <dbReference type="EMBL" id="EKX42665.1"/>
    </source>
</evidence>
<feature type="domain" description="J" evidence="1">
    <location>
        <begin position="46"/>
        <end position="114"/>
    </location>
</feature>
<dbReference type="InterPro" id="IPR036869">
    <property type="entry name" value="J_dom_sf"/>
</dbReference>
<dbReference type="GO" id="GO:0005739">
    <property type="term" value="C:mitochondrion"/>
    <property type="evidence" value="ECO:0007669"/>
    <property type="project" value="GOC"/>
</dbReference>
<dbReference type="InterPro" id="IPR018253">
    <property type="entry name" value="DnaJ_domain_CS"/>
</dbReference>
<dbReference type="PROSITE" id="PS00636">
    <property type="entry name" value="DNAJ_1"/>
    <property type="match status" value="1"/>
</dbReference>
<dbReference type="Gene3D" id="1.10.287.110">
    <property type="entry name" value="DnaJ domain"/>
    <property type="match status" value="1"/>
</dbReference>
<reference evidence="3" key="3">
    <citation type="submission" date="2016-03" db="UniProtKB">
        <authorList>
            <consortium name="EnsemblProtists"/>
        </authorList>
    </citation>
    <scope>IDENTIFICATION</scope>
</reference>
<dbReference type="AlphaFoldDB" id="L1J3J8"/>
<evidence type="ECO:0000259" key="1">
    <source>
        <dbReference type="PROSITE" id="PS50076"/>
    </source>
</evidence>
<dbReference type="PRINTS" id="PR00625">
    <property type="entry name" value="JDOMAIN"/>
</dbReference>
<dbReference type="KEGG" id="gtt:GUITHDRAFT_73717"/>
<evidence type="ECO:0000313" key="4">
    <source>
        <dbReference type="Proteomes" id="UP000011087"/>
    </source>
</evidence>
<dbReference type="eggNOG" id="KOG0718">
    <property type="taxonomic scope" value="Eukaryota"/>
</dbReference>
<protein>
    <recommendedName>
        <fullName evidence="1">J domain-containing protein</fullName>
    </recommendedName>
</protein>
<sequence>MRKEELPKPEFPEEFHARCAACDGHSSCSLVPTCSVEEAKENVEKDFYVYLNVSPDCGEDEIKAAYKRLAMIWHPDRHKDEDSRAIATAKFAKLTHIHDTLTDPKKRKLYDLYGENGLTSGLEVGAHLKTAEQVREEYMRLLAKKNQKRIESKLGVTGVLQANLQLKDYLGSATSSSSSLSSSLLLLLSLSMSLSSSSSLFQSHSQLSTSCFHPCLPSLCLLPSLLLPAPTLNLSSRTGAPTSW</sequence>
<dbReference type="InterPro" id="IPR001623">
    <property type="entry name" value="DnaJ_domain"/>
</dbReference>
<dbReference type="GO" id="GO:0042407">
    <property type="term" value="P:cristae formation"/>
    <property type="evidence" value="ECO:0007669"/>
    <property type="project" value="TreeGrafter"/>
</dbReference>
<dbReference type="InterPro" id="IPR052243">
    <property type="entry name" value="Mito_inner_membrane_organizer"/>
</dbReference>
<dbReference type="SMART" id="SM00271">
    <property type="entry name" value="DnaJ"/>
    <property type="match status" value="1"/>
</dbReference>
<dbReference type="CDD" id="cd06257">
    <property type="entry name" value="DnaJ"/>
    <property type="match status" value="1"/>
</dbReference>
<reference evidence="4" key="2">
    <citation type="submission" date="2012-11" db="EMBL/GenBank/DDBJ databases">
        <authorList>
            <person name="Kuo A."/>
            <person name="Curtis B.A."/>
            <person name="Tanifuji G."/>
            <person name="Burki F."/>
            <person name="Gruber A."/>
            <person name="Irimia M."/>
            <person name="Maruyama S."/>
            <person name="Arias M.C."/>
            <person name="Ball S.G."/>
            <person name="Gile G.H."/>
            <person name="Hirakawa Y."/>
            <person name="Hopkins J.F."/>
            <person name="Rensing S.A."/>
            <person name="Schmutz J."/>
            <person name="Symeonidi A."/>
            <person name="Elias M."/>
            <person name="Eveleigh R.J."/>
            <person name="Herman E.K."/>
            <person name="Klute M.J."/>
            <person name="Nakayama T."/>
            <person name="Obornik M."/>
            <person name="Reyes-Prieto A."/>
            <person name="Armbrust E.V."/>
            <person name="Aves S.J."/>
            <person name="Beiko R.G."/>
            <person name="Coutinho P."/>
            <person name="Dacks J.B."/>
            <person name="Durnford D.G."/>
            <person name="Fast N.M."/>
            <person name="Green B.R."/>
            <person name="Grisdale C."/>
            <person name="Hempe F."/>
            <person name="Henrissat B."/>
            <person name="Hoppner M.P."/>
            <person name="Ishida K.-I."/>
            <person name="Kim E."/>
            <person name="Koreny L."/>
            <person name="Kroth P.G."/>
            <person name="Liu Y."/>
            <person name="Malik S.-B."/>
            <person name="Maier U.G."/>
            <person name="McRose D."/>
            <person name="Mock T."/>
            <person name="Neilson J.A."/>
            <person name="Onodera N.T."/>
            <person name="Poole A.M."/>
            <person name="Pritham E.J."/>
            <person name="Richards T.A."/>
            <person name="Rocap G."/>
            <person name="Roy S.W."/>
            <person name="Sarai C."/>
            <person name="Schaack S."/>
            <person name="Shirato S."/>
            <person name="Slamovits C.H."/>
            <person name="Spencer D.F."/>
            <person name="Suzuki S."/>
            <person name="Worden A.Z."/>
            <person name="Zauner S."/>
            <person name="Barry K."/>
            <person name="Bell C."/>
            <person name="Bharti A.K."/>
            <person name="Crow J.A."/>
            <person name="Grimwood J."/>
            <person name="Kramer R."/>
            <person name="Lindquist E."/>
            <person name="Lucas S."/>
            <person name="Salamov A."/>
            <person name="McFadden G.I."/>
            <person name="Lane C.E."/>
            <person name="Keeling P.J."/>
            <person name="Gray M.W."/>
            <person name="Grigoriev I.V."/>
            <person name="Archibald J.M."/>
        </authorList>
    </citation>
    <scope>NUCLEOTIDE SEQUENCE</scope>
    <source>
        <strain evidence="4">CCMP2712</strain>
    </source>
</reference>
<dbReference type="HOGENOM" id="CLU_1139838_0_0_1"/>
<dbReference type="PANTHER" id="PTHR44157:SF1">
    <property type="entry name" value="DNAJ HOMOLOG SUBFAMILY C MEMBER 11"/>
    <property type="match status" value="1"/>
</dbReference>
<dbReference type="Pfam" id="PF00226">
    <property type="entry name" value="DnaJ"/>
    <property type="match status" value="1"/>
</dbReference>